<name>A0A921EQ34_9ACTN</name>
<keyword evidence="1" id="KW-0472">Membrane</keyword>
<dbReference type="SUPFAM" id="SSF48317">
    <property type="entry name" value="Acid phosphatase/Vanadium-dependent haloperoxidase"/>
    <property type="match status" value="1"/>
</dbReference>
<sequence>MSLLRTATDLARRGARRVSDWLGPYTAMWIMLAVGAAVVAGLAAIAAEIYEGVAENDGAAAFDRPVLEAFKAMRTPFWDAAVTNFTNLGGVIGMPIIALLALAFFSWKSRTWRATILIVGVAAGSLLITTVGKLAIGRARPDQLDAVPPFETSPSFPSGHTLNATAIITILVYLAWLALDNRLIKIAVSILGVLFVIAMGLSRVFLGHHWMTDVLAAFAIGLAWAAVVILAHRTYWMVRDVREEASAA</sequence>
<feature type="domain" description="Phosphatidic acid phosphatase type 2/haloperoxidase" evidence="2">
    <location>
        <begin position="115"/>
        <end position="229"/>
    </location>
</feature>
<dbReference type="Proteomes" id="UP000712713">
    <property type="component" value="Unassembled WGS sequence"/>
</dbReference>
<feature type="transmembrane region" description="Helical" evidence="1">
    <location>
        <begin position="114"/>
        <end position="136"/>
    </location>
</feature>
<feature type="transmembrane region" description="Helical" evidence="1">
    <location>
        <begin position="21"/>
        <end position="47"/>
    </location>
</feature>
<evidence type="ECO:0000256" key="1">
    <source>
        <dbReference type="SAM" id="Phobius"/>
    </source>
</evidence>
<dbReference type="InterPro" id="IPR036938">
    <property type="entry name" value="PAP2/HPO_sf"/>
</dbReference>
<feature type="transmembrane region" description="Helical" evidence="1">
    <location>
        <begin position="85"/>
        <end position="107"/>
    </location>
</feature>
<feature type="transmembrane region" description="Helical" evidence="1">
    <location>
        <begin position="186"/>
        <end position="208"/>
    </location>
</feature>
<evidence type="ECO:0000313" key="3">
    <source>
        <dbReference type="EMBL" id="HJE52517.1"/>
    </source>
</evidence>
<comment type="caution">
    <text evidence="3">The sequence shown here is derived from an EMBL/GenBank/DDBJ whole genome shotgun (WGS) entry which is preliminary data.</text>
</comment>
<dbReference type="Pfam" id="PF01569">
    <property type="entry name" value="PAP2"/>
    <property type="match status" value="1"/>
</dbReference>
<dbReference type="PANTHER" id="PTHR14969:SF13">
    <property type="entry name" value="AT30094P"/>
    <property type="match status" value="1"/>
</dbReference>
<dbReference type="AlphaFoldDB" id="A0A921EQ34"/>
<dbReference type="CDD" id="cd03392">
    <property type="entry name" value="PAP2_like_2"/>
    <property type="match status" value="1"/>
</dbReference>
<protein>
    <submittedName>
        <fullName evidence="3">Phosphatase PAP2 family protein</fullName>
    </submittedName>
</protein>
<organism evidence="3 4">
    <name type="scientific">Tessaracoccus flavescens</name>
    <dbReference type="NCBI Taxonomy" id="399497"/>
    <lineage>
        <taxon>Bacteria</taxon>
        <taxon>Bacillati</taxon>
        <taxon>Actinomycetota</taxon>
        <taxon>Actinomycetes</taxon>
        <taxon>Propionibacteriales</taxon>
        <taxon>Propionibacteriaceae</taxon>
        <taxon>Tessaracoccus</taxon>
    </lineage>
</organism>
<dbReference type="Gene3D" id="1.20.144.10">
    <property type="entry name" value="Phosphatidic acid phosphatase type 2/haloperoxidase"/>
    <property type="match status" value="2"/>
</dbReference>
<keyword evidence="1" id="KW-0812">Transmembrane</keyword>
<dbReference type="SMART" id="SM00014">
    <property type="entry name" value="acidPPc"/>
    <property type="match status" value="1"/>
</dbReference>
<dbReference type="EMBL" id="DYZF01000284">
    <property type="protein sequence ID" value="HJE52517.1"/>
    <property type="molecule type" value="Genomic_DNA"/>
</dbReference>
<evidence type="ECO:0000313" key="4">
    <source>
        <dbReference type="Proteomes" id="UP000712713"/>
    </source>
</evidence>
<accession>A0A921EQ34</accession>
<feature type="transmembrane region" description="Helical" evidence="1">
    <location>
        <begin position="214"/>
        <end position="232"/>
    </location>
</feature>
<evidence type="ECO:0000259" key="2">
    <source>
        <dbReference type="SMART" id="SM00014"/>
    </source>
</evidence>
<reference evidence="3" key="2">
    <citation type="submission" date="2021-09" db="EMBL/GenBank/DDBJ databases">
        <authorList>
            <person name="Gilroy R."/>
        </authorList>
    </citation>
    <scope>NUCLEOTIDE SEQUENCE</scope>
    <source>
        <strain evidence="3">ChiGjej3B3-7470</strain>
    </source>
</reference>
<dbReference type="PANTHER" id="PTHR14969">
    <property type="entry name" value="SPHINGOSINE-1-PHOSPHATE PHOSPHOHYDROLASE"/>
    <property type="match status" value="1"/>
</dbReference>
<keyword evidence="1" id="KW-1133">Transmembrane helix</keyword>
<proteinExistence type="predicted"/>
<gene>
    <name evidence="3" type="ORF">K8V15_11190</name>
</gene>
<reference evidence="3" key="1">
    <citation type="journal article" date="2021" name="PeerJ">
        <title>Extensive microbial diversity within the chicken gut microbiome revealed by metagenomics and culture.</title>
        <authorList>
            <person name="Gilroy R."/>
            <person name="Ravi A."/>
            <person name="Getino M."/>
            <person name="Pursley I."/>
            <person name="Horton D.L."/>
            <person name="Alikhan N.F."/>
            <person name="Baker D."/>
            <person name="Gharbi K."/>
            <person name="Hall N."/>
            <person name="Watson M."/>
            <person name="Adriaenssens E.M."/>
            <person name="Foster-Nyarko E."/>
            <person name="Jarju S."/>
            <person name="Secka A."/>
            <person name="Antonio M."/>
            <person name="Oren A."/>
            <person name="Chaudhuri R.R."/>
            <person name="La Ragione R."/>
            <person name="Hildebrand F."/>
            <person name="Pallen M.J."/>
        </authorList>
    </citation>
    <scope>NUCLEOTIDE SEQUENCE</scope>
    <source>
        <strain evidence="3">ChiGjej3B3-7470</strain>
    </source>
</reference>
<feature type="transmembrane region" description="Helical" evidence="1">
    <location>
        <begin position="156"/>
        <end position="179"/>
    </location>
</feature>
<dbReference type="InterPro" id="IPR000326">
    <property type="entry name" value="PAP2/HPO"/>
</dbReference>